<proteinExistence type="predicted"/>
<gene>
    <name evidence="2" type="ORF">CC117_08335</name>
</gene>
<dbReference type="GO" id="GO:0016811">
    <property type="term" value="F:hydrolase activity, acting on carbon-nitrogen (but not peptide) bonds, in linear amides"/>
    <property type="evidence" value="ECO:0007669"/>
    <property type="project" value="TreeGrafter"/>
</dbReference>
<protein>
    <recommendedName>
        <fullName evidence="4">LmbE-like protein</fullName>
    </recommendedName>
</protein>
<dbReference type="PANTHER" id="PTHR12993">
    <property type="entry name" value="N-ACETYLGLUCOSAMINYL-PHOSPHATIDYLINOSITOL DE-N-ACETYLASE-RELATED"/>
    <property type="match status" value="1"/>
</dbReference>
<dbReference type="Proteomes" id="UP000179627">
    <property type="component" value="Unassembled WGS sequence"/>
</dbReference>
<sequence length="252" mass="25698">MTAPAPPPPGPLLGVWAHPDDETYLSGALMAVAAGLGARVVCLTATRGELGGPVPPGSPPGTTLGQLRVTELAEALDVLGVREQVLLGLPDGDCAGIPPAGPVHRIAEVIRAVSPAAVVTFGPDGFTGHPDHRAVSAWATAAFEQAAPAGARLLYAAATADRAAESRDVEEILGVRMNEGADAGEEDSPVVAEEVLAARLRPTGALLERKISALRAHASQTAGALAALGPDRYAAWAAEEAFVDYRTPRPPG</sequence>
<accession>A0A1S1Q7H0</accession>
<organism evidence="2 3">
    <name type="scientific">Parafrankia colletiae</name>
    <dbReference type="NCBI Taxonomy" id="573497"/>
    <lineage>
        <taxon>Bacteria</taxon>
        <taxon>Bacillati</taxon>
        <taxon>Actinomycetota</taxon>
        <taxon>Actinomycetes</taxon>
        <taxon>Frankiales</taxon>
        <taxon>Frankiaceae</taxon>
        <taxon>Parafrankia</taxon>
    </lineage>
</organism>
<keyword evidence="1" id="KW-0862">Zinc</keyword>
<dbReference type="AlphaFoldDB" id="A0A1S1Q7H0"/>
<dbReference type="InterPro" id="IPR024078">
    <property type="entry name" value="LmbE-like_dom_sf"/>
</dbReference>
<evidence type="ECO:0000313" key="2">
    <source>
        <dbReference type="EMBL" id="OHV29431.1"/>
    </source>
</evidence>
<dbReference type="PANTHER" id="PTHR12993:SF11">
    <property type="entry name" value="N-ACETYLGLUCOSAMINYL-PHOSPHATIDYLINOSITOL DE-N-ACETYLASE"/>
    <property type="match status" value="1"/>
</dbReference>
<comment type="caution">
    <text evidence="2">The sequence shown here is derived from an EMBL/GenBank/DDBJ whole genome shotgun (WGS) entry which is preliminary data.</text>
</comment>
<reference evidence="3" key="1">
    <citation type="submission" date="2016-07" db="EMBL/GenBank/DDBJ databases">
        <title>Sequence Frankia sp. strain CcI1.17.</title>
        <authorList>
            <person name="Ghodhbane-Gtari F."/>
            <person name="Swanson E."/>
            <person name="Gueddou A."/>
            <person name="Morris K."/>
            <person name="Hezbri K."/>
            <person name="Ktari A."/>
            <person name="Nouioui I."/>
            <person name="Abebe-Akele F."/>
            <person name="Simpson S."/>
            <person name="Thomas K."/>
            <person name="Gtari M."/>
            <person name="Tisa L.S."/>
            <person name="Hurst S."/>
        </authorList>
    </citation>
    <scope>NUCLEOTIDE SEQUENCE [LARGE SCALE GENOMIC DNA]</scope>
    <source>
        <strain evidence="3">Cc1.17</strain>
    </source>
</reference>
<dbReference type="InterPro" id="IPR003737">
    <property type="entry name" value="GlcNAc_PI_deacetylase-related"/>
</dbReference>
<keyword evidence="3" id="KW-1185">Reference proteome</keyword>
<dbReference type="EMBL" id="MBLM01000163">
    <property type="protein sequence ID" value="OHV29431.1"/>
    <property type="molecule type" value="Genomic_DNA"/>
</dbReference>
<dbReference type="SUPFAM" id="SSF102588">
    <property type="entry name" value="LmbE-like"/>
    <property type="match status" value="1"/>
</dbReference>
<evidence type="ECO:0008006" key="4">
    <source>
        <dbReference type="Google" id="ProtNLM"/>
    </source>
</evidence>
<evidence type="ECO:0000313" key="3">
    <source>
        <dbReference type="Proteomes" id="UP000179627"/>
    </source>
</evidence>
<dbReference type="GO" id="GO:0016137">
    <property type="term" value="P:glycoside metabolic process"/>
    <property type="evidence" value="ECO:0007669"/>
    <property type="project" value="UniProtKB-ARBA"/>
</dbReference>
<dbReference type="Pfam" id="PF02585">
    <property type="entry name" value="PIG-L"/>
    <property type="match status" value="1"/>
</dbReference>
<dbReference type="Gene3D" id="3.40.50.10320">
    <property type="entry name" value="LmbE-like"/>
    <property type="match status" value="1"/>
</dbReference>
<evidence type="ECO:0000256" key="1">
    <source>
        <dbReference type="ARBA" id="ARBA00022833"/>
    </source>
</evidence>
<name>A0A1S1Q7H0_9ACTN</name>